<keyword evidence="4" id="KW-0175">Coiled coil</keyword>
<keyword evidence="7" id="KW-1185">Reference proteome</keyword>
<feature type="domain" description="Type I restriction modification DNA specificity" evidence="5">
    <location>
        <begin position="255"/>
        <end position="403"/>
    </location>
</feature>
<gene>
    <name evidence="6" type="ORF">LY56_03470</name>
</gene>
<comment type="similarity">
    <text evidence="1">Belongs to the type-I restriction system S methylase family.</text>
</comment>
<dbReference type="PANTHER" id="PTHR30408">
    <property type="entry name" value="TYPE-1 RESTRICTION ENZYME ECOKI SPECIFICITY PROTEIN"/>
    <property type="match status" value="1"/>
</dbReference>
<comment type="caution">
    <text evidence="6">The sequence shown here is derived from an EMBL/GenBank/DDBJ whole genome shotgun (WGS) entry which is preliminary data.</text>
</comment>
<protein>
    <submittedName>
        <fullName evidence="6">Type I restriction enzyme S subunit</fullName>
    </submittedName>
</protein>
<dbReference type="AlphaFoldDB" id="A0A2W7PL75"/>
<dbReference type="EMBL" id="QKZQ01000033">
    <property type="protein sequence ID" value="PZX36286.1"/>
    <property type="molecule type" value="Genomic_DNA"/>
</dbReference>
<dbReference type="InterPro" id="IPR044946">
    <property type="entry name" value="Restrct_endonuc_typeI_TRD_sf"/>
</dbReference>
<dbReference type="InterPro" id="IPR000055">
    <property type="entry name" value="Restrct_endonuc_typeI_TRD"/>
</dbReference>
<dbReference type="PANTHER" id="PTHR30408:SF12">
    <property type="entry name" value="TYPE I RESTRICTION ENZYME MJAVIII SPECIFICITY SUBUNIT"/>
    <property type="match status" value="1"/>
</dbReference>
<organism evidence="6 7">
    <name type="scientific">Roseinatronobacter thiooxidans</name>
    <dbReference type="NCBI Taxonomy" id="121821"/>
    <lineage>
        <taxon>Bacteria</taxon>
        <taxon>Pseudomonadati</taxon>
        <taxon>Pseudomonadota</taxon>
        <taxon>Alphaproteobacteria</taxon>
        <taxon>Rhodobacterales</taxon>
        <taxon>Paracoccaceae</taxon>
        <taxon>Roseinatronobacter</taxon>
    </lineage>
</organism>
<evidence type="ECO:0000256" key="2">
    <source>
        <dbReference type="ARBA" id="ARBA00022747"/>
    </source>
</evidence>
<reference evidence="6 7" key="1">
    <citation type="submission" date="2018-06" db="EMBL/GenBank/DDBJ databases">
        <title>Genomic Encyclopedia of Archaeal and Bacterial Type Strains, Phase II (KMG-II): from individual species to whole genera.</title>
        <authorList>
            <person name="Goeker M."/>
        </authorList>
    </citation>
    <scope>NUCLEOTIDE SEQUENCE [LARGE SCALE GENOMIC DNA]</scope>
    <source>
        <strain evidence="6 7">DSM 13087</strain>
    </source>
</reference>
<dbReference type="SUPFAM" id="SSF116734">
    <property type="entry name" value="DNA methylase specificity domain"/>
    <property type="match status" value="2"/>
</dbReference>
<keyword evidence="2" id="KW-0680">Restriction system</keyword>
<dbReference type="Pfam" id="PF01420">
    <property type="entry name" value="Methylase_S"/>
    <property type="match status" value="2"/>
</dbReference>
<proteinExistence type="inferred from homology"/>
<dbReference type="STRING" id="121821.GCA_001870675_01447"/>
<evidence type="ECO:0000256" key="3">
    <source>
        <dbReference type="ARBA" id="ARBA00023125"/>
    </source>
</evidence>
<dbReference type="GO" id="GO:0009307">
    <property type="term" value="P:DNA restriction-modification system"/>
    <property type="evidence" value="ECO:0007669"/>
    <property type="project" value="UniProtKB-KW"/>
</dbReference>
<name>A0A2W7PL75_9RHOB</name>
<feature type="coiled-coil region" evidence="4">
    <location>
        <begin position="182"/>
        <end position="209"/>
    </location>
</feature>
<dbReference type="GO" id="GO:0003677">
    <property type="term" value="F:DNA binding"/>
    <property type="evidence" value="ECO:0007669"/>
    <property type="project" value="UniProtKB-KW"/>
</dbReference>
<sequence>MNGNDQPHLRPKVRFPEFGEDGAWHTKTIGEISEPIKEKVAEHKITPVSITAGVGFVPQADKFGRDISGEQYKNYTYLRRGDFAYNKGNSKSFPQGYVCQLHEFDEVAASSAFICFKLKDGYEPTFLKGLFDRNTHGRQLAAHITSGARSNGLLNLNAGQFYGVQLPFPPQFEEQERIAECLATINALIEAETEKLDALKDHKQGLMQQLFPAAGETAPKVRFSEFENAGNWRFRPLEELLYVRPDYGINASSIPYEDGLPIFLRITDISEDGQFIESGKVSVAASISDDSYLQVGDIVLARTGASVGKSYAYREEDGTMVHAGYLIRIRPNSESVDHSYLTHFLSSPDYWTWVAEVSGRGAQPGINSTQISELLVPLPPMGDDQFPLAEQQKIAQTLSSIADLVRAQAEEIGALLNHKLGLLQQLFPVLDEVDG</sequence>
<evidence type="ECO:0000313" key="7">
    <source>
        <dbReference type="Proteomes" id="UP000249364"/>
    </source>
</evidence>
<evidence type="ECO:0000259" key="5">
    <source>
        <dbReference type="Pfam" id="PF01420"/>
    </source>
</evidence>
<dbReference type="Gene3D" id="3.90.220.20">
    <property type="entry name" value="DNA methylase specificity domains"/>
    <property type="match status" value="2"/>
</dbReference>
<keyword evidence="3" id="KW-0238">DNA-binding</keyword>
<evidence type="ECO:0000313" key="6">
    <source>
        <dbReference type="EMBL" id="PZX36286.1"/>
    </source>
</evidence>
<evidence type="ECO:0000256" key="1">
    <source>
        <dbReference type="ARBA" id="ARBA00010923"/>
    </source>
</evidence>
<accession>A0A2W7PL75</accession>
<dbReference type="InterPro" id="IPR052021">
    <property type="entry name" value="Type-I_RS_S_subunit"/>
</dbReference>
<dbReference type="Proteomes" id="UP000249364">
    <property type="component" value="Unassembled WGS sequence"/>
</dbReference>
<evidence type="ECO:0000256" key="4">
    <source>
        <dbReference type="SAM" id="Coils"/>
    </source>
</evidence>
<dbReference type="CDD" id="cd17521">
    <property type="entry name" value="RMtype1_S_Sau13435ORF2165P_TRD2-CR2_like"/>
    <property type="match status" value="1"/>
</dbReference>
<feature type="domain" description="Type I restriction modification DNA specificity" evidence="5">
    <location>
        <begin position="94"/>
        <end position="200"/>
    </location>
</feature>